<sequence length="137" mass="15372">MITDLIEHIGHKYNMEVVTEALPMDGFHKGMVFHDFSHLRTSEEMAGFLKKAIMKQSKIAITINCWATYLYSTDRLRICPPFAPRPAFNPIPCEAESGVLPFGKQVILPLWGLIKPPAKPVVMTRGGIDLLSQKDCC</sequence>
<reference evidence="1" key="1">
    <citation type="submission" date="2022-02" db="EMBL/GenBank/DDBJ databases">
        <authorList>
            <person name="Leng L."/>
        </authorList>
    </citation>
    <scope>NUCLEOTIDE SEQUENCE</scope>
    <source>
        <strain evidence="1">JI</strain>
    </source>
</reference>
<protein>
    <submittedName>
        <fullName evidence="1">Uncharacterized protein</fullName>
    </submittedName>
</protein>
<evidence type="ECO:0000313" key="2">
    <source>
        <dbReference type="Proteomes" id="UP001154312"/>
    </source>
</evidence>
<proteinExistence type="predicted"/>
<dbReference type="Proteomes" id="UP001154312">
    <property type="component" value="Unassembled WGS sequence"/>
</dbReference>
<keyword evidence="2" id="KW-1185">Reference proteome</keyword>
<dbReference type="EMBL" id="JAKOAV010000007">
    <property type="protein sequence ID" value="MDF9407836.1"/>
    <property type="molecule type" value="Genomic_DNA"/>
</dbReference>
<dbReference type="RefSeq" id="WP_277443086.1">
    <property type="nucleotide sequence ID" value="NZ_JAKOAV010000007.1"/>
</dbReference>
<accession>A0A9X4H144</accession>
<gene>
    <name evidence="1" type="ORF">L7E55_05595</name>
</gene>
<comment type="caution">
    <text evidence="1">The sequence shown here is derived from an EMBL/GenBank/DDBJ whole genome shotgun (WGS) entry which is preliminary data.</text>
</comment>
<evidence type="ECO:0000313" key="1">
    <source>
        <dbReference type="EMBL" id="MDF9407836.1"/>
    </source>
</evidence>
<dbReference type="AlphaFoldDB" id="A0A9X4H144"/>
<organism evidence="1 2">
    <name type="scientific">Pelotomaculum isophthalicicum JI</name>
    <dbReference type="NCBI Taxonomy" id="947010"/>
    <lineage>
        <taxon>Bacteria</taxon>
        <taxon>Bacillati</taxon>
        <taxon>Bacillota</taxon>
        <taxon>Clostridia</taxon>
        <taxon>Eubacteriales</taxon>
        <taxon>Desulfotomaculaceae</taxon>
        <taxon>Pelotomaculum</taxon>
    </lineage>
</organism>
<name>A0A9X4H144_9FIRM</name>